<feature type="chain" id="PRO_5017534147" description="DUF4440 domain-containing protein" evidence="2">
    <location>
        <begin position="25"/>
        <end position="199"/>
    </location>
</feature>
<feature type="region of interest" description="Disordered" evidence="1">
    <location>
        <begin position="175"/>
        <end position="199"/>
    </location>
</feature>
<feature type="signal peptide" evidence="2">
    <location>
        <begin position="1"/>
        <end position="24"/>
    </location>
</feature>
<evidence type="ECO:0000313" key="3">
    <source>
        <dbReference type="EMBL" id="HCT58585.1"/>
    </source>
</evidence>
<evidence type="ECO:0000256" key="2">
    <source>
        <dbReference type="SAM" id="SignalP"/>
    </source>
</evidence>
<organism evidence="3 4">
    <name type="scientific">Gemmatimonas aurantiaca</name>
    <dbReference type="NCBI Taxonomy" id="173480"/>
    <lineage>
        <taxon>Bacteria</taxon>
        <taxon>Pseudomonadati</taxon>
        <taxon>Gemmatimonadota</taxon>
        <taxon>Gemmatimonadia</taxon>
        <taxon>Gemmatimonadales</taxon>
        <taxon>Gemmatimonadaceae</taxon>
        <taxon>Gemmatimonas</taxon>
    </lineage>
</organism>
<proteinExistence type="predicted"/>
<sequence>MPYSARFTIRHAVAITTPLVSALAACGGGTSDKAKAGADTVATGPICTSRDTTAVGVAVREFITYARPTPQRFLSAAGTDSALPDDGFKVLQDKGPTYFYTSDPKGQAQVREKLEYSGPYASMLVVYRGKTEADNGNTVTVTLGGHYVGGEHDGKVADNRTMVVRCDTTGWRLASPSAAPTAADSAAAGTPTGTVAPKP</sequence>
<accession>A0A3D4VBV2</accession>
<evidence type="ECO:0000313" key="4">
    <source>
        <dbReference type="Proteomes" id="UP000264071"/>
    </source>
</evidence>
<name>A0A3D4VBV2_9BACT</name>
<gene>
    <name evidence="3" type="ORF">DGD08_15375</name>
</gene>
<dbReference type="Proteomes" id="UP000264071">
    <property type="component" value="Unassembled WGS sequence"/>
</dbReference>
<dbReference type="AlphaFoldDB" id="A0A3D4VBV2"/>
<reference evidence="3 4" key="1">
    <citation type="journal article" date="2018" name="Nat. Biotechnol.">
        <title>A standardized bacterial taxonomy based on genome phylogeny substantially revises the tree of life.</title>
        <authorList>
            <person name="Parks D.H."/>
            <person name="Chuvochina M."/>
            <person name="Waite D.W."/>
            <person name="Rinke C."/>
            <person name="Skarshewski A."/>
            <person name="Chaumeil P.A."/>
            <person name="Hugenholtz P."/>
        </authorList>
    </citation>
    <scope>NUCLEOTIDE SEQUENCE [LARGE SCALE GENOMIC DNA]</scope>
    <source>
        <strain evidence="3">UBA8844</strain>
    </source>
</reference>
<comment type="caution">
    <text evidence="3">The sequence shown here is derived from an EMBL/GenBank/DDBJ whole genome shotgun (WGS) entry which is preliminary data.</text>
</comment>
<dbReference type="EMBL" id="DPIY01000011">
    <property type="protein sequence ID" value="HCT58585.1"/>
    <property type="molecule type" value="Genomic_DNA"/>
</dbReference>
<protein>
    <recommendedName>
        <fullName evidence="5">DUF4440 domain-containing protein</fullName>
    </recommendedName>
</protein>
<evidence type="ECO:0000256" key="1">
    <source>
        <dbReference type="SAM" id="MobiDB-lite"/>
    </source>
</evidence>
<keyword evidence="2" id="KW-0732">Signal</keyword>
<dbReference type="PROSITE" id="PS51257">
    <property type="entry name" value="PROKAR_LIPOPROTEIN"/>
    <property type="match status" value="1"/>
</dbReference>
<evidence type="ECO:0008006" key="5">
    <source>
        <dbReference type="Google" id="ProtNLM"/>
    </source>
</evidence>